<accession>A0A564FUH2</accession>
<reference evidence="2" key="2">
    <citation type="journal article" date="2021" name="Front. Microbiol.">
        <title>Comprehensive Comparative Genomics and Phenotyping of Methylobacterium Species.</title>
        <authorList>
            <person name="Alessa O."/>
            <person name="Ogura Y."/>
            <person name="Fujitani Y."/>
            <person name="Takami H."/>
            <person name="Hayashi T."/>
            <person name="Sahin N."/>
            <person name="Tani A."/>
        </authorList>
    </citation>
    <scope>NUCLEOTIDE SEQUENCE</scope>
    <source>
        <strain evidence="2">DSM 22415</strain>
    </source>
</reference>
<protein>
    <submittedName>
        <fullName evidence="3">Uncharacterized protein</fullName>
    </submittedName>
</protein>
<evidence type="ECO:0000256" key="1">
    <source>
        <dbReference type="SAM" id="MobiDB-lite"/>
    </source>
</evidence>
<evidence type="ECO:0000313" key="5">
    <source>
        <dbReference type="Proteomes" id="UP001055303"/>
    </source>
</evidence>
<evidence type="ECO:0000313" key="3">
    <source>
        <dbReference type="EMBL" id="VUF11733.1"/>
    </source>
</evidence>
<name>A0A564FUH2_9HYPH</name>
<reference evidence="3 4" key="1">
    <citation type="submission" date="2019-06" db="EMBL/GenBank/DDBJ databases">
        <authorList>
            <person name="Rodrigo-Torres L."/>
            <person name="Arahal R. D."/>
            <person name="Lucena T."/>
        </authorList>
    </citation>
    <scope>NUCLEOTIDE SEQUENCE [LARGE SCALE GENOMIC DNA]</scope>
    <source>
        <strain evidence="3 4">SW08-7</strain>
    </source>
</reference>
<dbReference type="Proteomes" id="UP001055303">
    <property type="component" value="Unassembled WGS sequence"/>
</dbReference>
<organism evidence="3 4">
    <name type="scientific">Methylobacterium dankookense</name>
    <dbReference type="NCBI Taxonomy" id="560405"/>
    <lineage>
        <taxon>Bacteria</taxon>
        <taxon>Pseudomonadati</taxon>
        <taxon>Pseudomonadota</taxon>
        <taxon>Alphaproteobacteria</taxon>
        <taxon>Hyphomicrobiales</taxon>
        <taxon>Methylobacteriaceae</taxon>
        <taxon>Methylobacterium</taxon>
    </lineage>
</organism>
<gene>
    <name evidence="2" type="ORF">IFDJLNFL_3195</name>
    <name evidence="3" type="ORF">MTDSW087_01417</name>
</gene>
<proteinExistence type="predicted"/>
<evidence type="ECO:0000313" key="2">
    <source>
        <dbReference type="EMBL" id="GJD57294.1"/>
    </source>
</evidence>
<dbReference type="AlphaFoldDB" id="A0A564FUH2"/>
<dbReference type="EMBL" id="BPQI01000097">
    <property type="protein sequence ID" value="GJD57294.1"/>
    <property type="molecule type" value="Genomic_DNA"/>
</dbReference>
<sequence>MRGEAGEKRVGTRMGRARGDAAGHGRFGVSGS</sequence>
<reference evidence="2" key="3">
    <citation type="submission" date="2021-08" db="EMBL/GenBank/DDBJ databases">
        <authorList>
            <person name="Tani A."/>
            <person name="Ola A."/>
            <person name="Ogura Y."/>
            <person name="Katsura K."/>
            <person name="Hayashi T."/>
        </authorList>
    </citation>
    <scope>NUCLEOTIDE SEQUENCE</scope>
    <source>
        <strain evidence="2">DSM 22415</strain>
    </source>
</reference>
<feature type="compositionally biased region" description="Basic and acidic residues" evidence="1">
    <location>
        <begin position="1"/>
        <end position="10"/>
    </location>
</feature>
<dbReference type="EMBL" id="CABFVH010000006">
    <property type="protein sequence ID" value="VUF11733.1"/>
    <property type="molecule type" value="Genomic_DNA"/>
</dbReference>
<feature type="region of interest" description="Disordered" evidence="1">
    <location>
        <begin position="1"/>
        <end position="32"/>
    </location>
</feature>
<evidence type="ECO:0000313" key="4">
    <source>
        <dbReference type="Proteomes" id="UP000401717"/>
    </source>
</evidence>
<dbReference type="Proteomes" id="UP000401717">
    <property type="component" value="Unassembled WGS sequence"/>
</dbReference>
<keyword evidence="5" id="KW-1185">Reference proteome</keyword>